<dbReference type="Gene3D" id="3.30.160.380">
    <property type="entry name" value="Dicer dimerisation domain"/>
    <property type="match status" value="1"/>
</dbReference>
<gene>
    <name evidence="5" type="ORF">HUG17_2601</name>
</gene>
<evidence type="ECO:0000256" key="1">
    <source>
        <dbReference type="ARBA" id="ARBA00022801"/>
    </source>
</evidence>
<name>A0A9D4NUH0_DERFA</name>
<protein>
    <submittedName>
        <fullName evidence="5">Kanadaptin-like</fullName>
    </submittedName>
</protein>
<feature type="compositionally biased region" description="Basic and acidic residues" evidence="3">
    <location>
        <begin position="579"/>
        <end position="589"/>
    </location>
</feature>
<reference evidence="5" key="1">
    <citation type="submission" date="2020-06" db="EMBL/GenBank/DDBJ databases">
        <authorList>
            <person name="Ji K."/>
            <person name="Li J."/>
        </authorList>
    </citation>
    <scope>NUCLEOTIDE SEQUENCE</scope>
    <source>
        <strain evidence="5">JKM2019</strain>
        <tissue evidence="5">Whole body</tissue>
    </source>
</reference>
<dbReference type="InterPro" id="IPR008984">
    <property type="entry name" value="SMAD_FHA_dom_sf"/>
</dbReference>
<dbReference type="AlphaFoldDB" id="A0A9D4NUH0"/>
<dbReference type="SUPFAM" id="SSF49879">
    <property type="entry name" value="SMAD/FHA domain"/>
    <property type="match status" value="1"/>
</dbReference>
<organism evidence="5">
    <name type="scientific">Dermatophagoides farinae</name>
    <name type="common">American house dust mite</name>
    <dbReference type="NCBI Taxonomy" id="6954"/>
    <lineage>
        <taxon>Eukaryota</taxon>
        <taxon>Metazoa</taxon>
        <taxon>Ecdysozoa</taxon>
        <taxon>Arthropoda</taxon>
        <taxon>Chelicerata</taxon>
        <taxon>Arachnida</taxon>
        <taxon>Acari</taxon>
        <taxon>Acariformes</taxon>
        <taxon>Sarcoptiformes</taxon>
        <taxon>Astigmata</taxon>
        <taxon>Psoroptidia</taxon>
        <taxon>Analgoidea</taxon>
        <taxon>Pyroglyphidae</taxon>
        <taxon>Dermatophagoidinae</taxon>
        <taxon>Dermatophagoides</taxon>
    </lineage>
</organism>
<dbReference type="Gene3D" id="2.60.200.20">
    <property type="match status" value="1"/>
</dbReference>
<evidence type="ECO:0000259" key="4">
    <source>
        <dbReference type="PROSITE" id="PS50006"/>
    </source>
</evidence>
<dbReference type="PANTHER" id="PTHR23308">
    <property type="entry name" value="NUCLEAR INHIBITOR OF PROTEIN PHOSPHATASE-1"/>
    <property type="match status" value="1"/>
</dbReference>
<dbReference type="InterPro" id="IPR050923">
    <property type="entry name" value="Cell_Proc_Reg/RNA_Proc"/>
</dbReference>
<dbReference type="Pfam" id="PF03368">
    <property type="entry name" value="Dicer_dimer"/>
    <property type="match status" value="1"/>
</dbReference>
<dbReference type="InterPro" id="IPR038248">
    <property type="entry name" value="Dicer_dimer_sf"/>
</dbReference>
<feature type="domain" description="FHA" evidence="4">
    <location>
        <begin position="70"/>
        <end position="132"/>
    </location>
</feature>
<keyword evidence="1" id="KW-0378">Hydrolase</keyword>
<dbReference type="InterPro" id="IPR000253">
    <property type="entry name" value="FHA_dom"/>
</dbReference>
<feature type="region of interest" description="Disordered" evidence="3">
    <location>
        <begin position="545"/>
        <end position="589"/>
    </location>
</feature>
<dbReference type="Pfam" id="PF00498">
    <property type="entry name" value="FHA"/>
    <property type="match status" value="1"/>
</dbReference>
<comment type="caution">
    <text evidence="5">The sequence shown here is derived from an EMBL/GenBank/DDBJ whole genome shotgun (WGS) entry which is preliminary data.</text>
</comment>
<proteinExistence type="predicted"/>
<dbReference type="GO" id="GO:0016891">
    <property type="term" value="F:RNA endonuclease activity producing 5'-phosphomonoesters, hydrolytic mechanism"/>
    <property type="evidence" value="ECO:0007669"/>
    <property type="project" value="InterPro"/>
</dbReference>
<dbReference type="Proteomes" id="UP000828236">
    <property type="component" value="Unassembled WGS sequence"/>
</dbReference>
<feature type="coiled-coil region" evidence="2">
    <location>
        <begin position="413"/>
        <end position="443"/>
    </location>
</feature>
<sequence length="589" mass="67955">MATVDDNDSDSKMDNESNSELQNSEIKEESAKIILPEPLTKLSPPLNVYFLEQMKNGLSISNISIIKNRLIFGRARDCDIPMDHPSISRYHAALLWAPKNDQEFENGTNNESFWYLIDCGSTHGTICNKKSIDPGKMIKITPNNNLFRFGASTRLFTLGSRDEYDDSDNSNDEVIQQPKQMVHEDSDACTWGMSLTDCNDEDEETGDSMALKSIIAAMKDGQSSLQLANENVYSDNPYKCIQQWFEHEGYDFDYKIDSIHNKFKCTFELPIDGQWIPVEGQLMTKKKEAITDACLRCCKLLDQASLLFAWQRKDSAREKARKKFYDDDDDDDDLLDETIKSKNKKLKKDTEKVENYDSLNAKWKEINTELCQLKIRLATIGLEPGVTPEIPENLTDSLDVFMNSLNQKKYGLTMNEKIEKSNLKMKIKQLEQEQTKIEKLIQLAKPTEIIMKNLTTKTEPIIERSSSSKNEDEIKIEKKKPEKSITEISNEKFIESSTNRMADNNDKCETTIQQNSQSMNSKKNYKEIRKIRQESIIEAIRKEKRLEKQQQHQQQQQQSIEPDDDFVDWIPLDNQTGDGRTHLNEKFGY</sequence>
<evidence type="ECO:0000256" key="2">
    <source>
        <dbReference type="SAM" id="Coils"/>
    </source>
</evidence>
<accession>A0A9D4NUH0</accession>
<dbReference type="PROSITE" id="PS50006">
    <property type="entry name" value="FHA_DOMAIN"/>
    <property type="match status" value="1"/>
</dbReference>
<evidence type="ECO:0000313" key="5">
    <source>
        <dbReference type="EMBL" id="KAH7638568.1"/>
    </source>
</evidence>
<dbReference type="InterPro" id="IPR005034">
    <property type="entry name" value="Dicer_dimerisation"/>
</dbReference>
<reference evidence="5" key="2">
    <citation type="journal article" date="2021" name="World Allergy Organ. J.">
        <title>Chromosome-level assembly of Dermatophagoides farinae genome and transcriptome reveals two novel allergens Der f 37 and Der f 39.</title>
        <authorList>
            <person name="Chen J."/>
            <person name="Cai Z."/>
            <person name="Fan D."/>
            <person name="Hu J."/>
            <person name="Hou Y."/>
            <person name="He Y."/>
            <person name="Zhang Z."/>
            <person name="Zhao Z."/>
            <person name="Gao P."/>
            <person name="Hu W."/>
            <person name="Sun J."/>
            <person name="Li J."/>
            <person name="Ji K."/>
        </authorList>
    </citation>
    <scope>NUCLEOTIDE SEQUENCE</scope>
    <source>
        <strain evidence="5">JKM2019</strain>
    </source>
</reference>
<evidence type="ECO:0000256" key="3">
    <source>
        <dbReference type="SAM" id="MobiDB-lite"/>
    </source>
</evidence>
<keyword evidence="2" id="KW-0175">Coiled coil</keyword>
<dbReference type="SMART" id="SM00240">
    <property type="entry name" value="FHA"/>
    <property type="match status" value="1"/>
</dbReference>
<dbReference type="EMBL" id="SDOV01000007">
    <property type="protein sequence ID" value="KAH7638568.1"/>
    <property type="molecule type" value="Genomic_DNA"/>
</dbReference>
<feature type="region of interest" description="Disordered" evidence="3">
    <location>
        <begin position="1"/>
        <end position="26"/>
    </location>
</feature>